<gene>
    <name evidence="2" type="ORF">DS745_02540</name>
</gene>
<sequence>MDTIAIIVVINIGVLGFVIWTISNMNDKLDLLLRIQLKKHDVRFLDEDMEAEVEKYRDKGFIK</sequence>
<dbReference type="Proteomes" id="UP000290649">
    <property type="component" value="Unassembled WGS sequence"/>
</dbReference>
<keyword evidence="3" id="KW-1185">Reference proteome</keyword>
<keyword evidence="1" id="KW-0812">Transmembrane</keyword>
<protein>
    <submittedName>
        <fullName evidence="2">Uncharacterized protein</fullName>
    </submittedName>
</protein>
<accession>A0A4Q0W0K9</accession>
<keyword evidence="1" id="KW-0472">Membrane</keyword>
<comment type="caution">
    <text evidence="2">The sequence shown here is derived from an EMBL/GenBank/DDBJ whole genome shotgun (WGS) entry which is preliminary data.</text>
</comment>
<dbReference type="AlphaFoldDB" id="A0A4Q0W0K9"/>
<name>A0A4Q0W0K9_9BACI</name>
<organism evidence="2 3">
    <name type="scientific">Anaerobacillus alkaliphilus</name>
    <dbReference type="NCBI Taxonomy" id="1548597"/>
    <lineage>
        <taxon>Bacteria</taxon>
        <taxon>Bacillati</taxon>
        <taxon>Bacillota</taxon>
        <taxon>Bacilli</taxon>
        <taxon>Bacillales</taxon>
        <taxon>Bacillaceae</taxon>
        <taxon>Anaerobacillus</taxon>
    </lineage>
</organism>
<dbReference type="EMBL" id="QOUX01000001">
    <property type="protein sequence ID" value="RXJ04281.1"/>
    <property type="molecule type" value="Genomic_DNA"/>
</dbReference>
<dbReference type="RefSeq" id="WP_129076629.1">
    <property type="nucleotide sequence ID" value="NZ_QOUX01000001.1"/>
</dbReference>
<evidence type="ECO:0000313" key="2">
    <source>
        <dbReference type="EMBL" id="RXJ04281.1"/>
    </source>
</evidence>
<reference evidence="2 3" key="1">
    <citation type="journal article" date="2019" name="Int. J. Syst. Evol. Microbiol.">
        <title>Anaerobacillus alkaliphilus sp. nov., a novel alkaliphilic and moderately halophilic bacterium.</title>
        <authorList>
            <person name="Borsodi A.K."/>
            <person name="Aszalos J.M."/>
            <person name="Bihari P."/>
            <person name="Nagy I."/>
            <person name="Schumann P."/>
            <person name="Sproer C."/>
            <person name="Kovacs A.L."/>
            <person name="Boka K."/>
            <person name="Dobosy P."/>
            <person name="Ovari M."/>
            <person name="Szili-Kovacs T."/>
            <person name="Toth E."/>
        </authorList>
    </citation>
    <scope>NUCLEOTIDE SEQUENCE [LARGE SCALE GENOMIC DNA]</scope>
    <source>
        <strain evidence="2 3">B16-10</strain>
    </source>
</reference>
<dbReference type="OrthoDB" id="2974620at2"/>
<proteinExistence type="predicted"/>
<keyword evidence="1" id="KW-1133">Transmembrane helix</keyword>
<evidence type="ECO:0000313" key="3">
    <source>
        <dbReference type="Proteomes" id="UP000290649"/>
    </source>
</evidence>
<feature type="transmembrane region" description="Helical" evidence="1">
    <location>
        <begin position="6"/>
        <end position="25"/>
    </location>
</feature>
<evidence type="ECO:0000256" key="1">
    <source>
        <dbReference type="SAM" id="Phobius"/>
    </source>
</evidence>